<evidence type="ECO:0000313" key="2">
    <source>
        <dbReference type="Proteomes" id="UP000093346"/>
    </source>
</evidence>
<gene>
    <name evidence="1" type="ORF">AYR59_01855</name>
</gene>
<sequence length="78" mass="9019">MNKKMIQLKMILFQKTFQAKMTIVVTNQLIILLKGDISILVFDLFLDLQNILDGITLDIFSISNNKSTITKSFIWVRV</sequence>
<dbReference type="Proteomes" id="UP000093346">
    <property type="component" value="Chromosome"/>
</dbReference>
<reference evidence="1 2" key="1">
    <citation type="submission" date="2016-03" db="EMBL/GenBank/DDBJ databases">
        <title>Pediococcus and Lactobacillus from brewery environment - whole genome sequencing and assembly.</title>
        <authorList>
            <person name="Behr J."/>
            <person name="Geissler A.J."/>
            <person name="Vogel R.F."/>
        </authorList>
    </citation>
    <scope>NUCLEOTIDE SEQUENCE [LARGE SCALE GENOMIC DNA]</scope>
    <source>
        <strain evidence="1 2">TMW 1.481</strain>
    </source>
</reference>
<evidence type="ECO:0000313" key="1">
    <source>
        <dbReference type="EMBL" id="ANZ58873.1"/>
    </source>
</evidence>
<dbReference type="AlphaFoldDB" id="A0AB33BPT3"/>
<accession>A0AB33BPT3</accession>
<name>A0AB33BPT3_9LACO</name>
<organism evidence="1 2">
    <name type="scientific">Fructilactobacillus lindneri</name>
    <dbReference type="NCBI Taxonomy" id="53444"/>
    <lineage>
        <taxon>Bacteria</taxon>
        <taxon>Bacillati</taxon>
        <taxon>Bacillota</taxon>
        <taxon>Bacilli</taxon>
        <taxon>Lactobacillales</taxon>
        <taxon>Lactobacillaceae</taxon>
        <taxon>Fructilactobacillus</taxon>
    </lineage>
</organism>
<proteinExistence type="predicted"/>
<dbReference type="KEGG" id="lle:AYR59_01855"/>
<dbReference type="EMBL" id="CP014907">
    <property type="protein sequence ID" value="ANZ58873.1"/>
    <property type="molecule type" value="Genomic_DNA"/>
</dbReference>
<protein>
    <submittedName>
        <fullName evidence="1">Uncharacterized protein</fullName>
    </submittedName>
</protein>